<feature type="binding site" evidence="9 12">
    <location>
        <position position="123"/>
    </location>
    <ligand>
        <name>FMN</name>
        <dbReference type="ChEBI" id="CHEBI:58210"/>
    </ligand>
</feature>
<dbReference type="Gene3D" id="1.20.120.1460">
    <property type="match status" value="1"/>
</dbReference>
<feature type="binding site" evidence="9 12">
    <location>
        <position position="155"/>
    </location>
    <ligand>
        <name>FMN</name>
        <dbReference type="ChEBI" id="CHEBI:58210"/>
    </ligand>
</feature>
<accession>A0A1B1ANM4</accession>
<evidence type="ECO:0000256" key="7">
    <source>
        <dbReference type="ARBA" id="ARBA00022884"/>
    </source>
</evidence>
<dbReference type="Pfam" id="PF01207">
    <property type="entry name" value="Dus"/>
    <property type="match status" value="1"/>
</dbReference>
<dbReference type="RefSeq" id="WP_066775321.1">
    <property type="nucleotide sequence ID" value="NZ_CP013244.1"/>
</dbReference>
<dbReference type="GO" id="GO:0000049">
    <property type="term" value="F:tRNA binding"/>
    <property type="evidence" value="ECO:0007669"/>
    <property type="project" value="UniProtKB-UniRule"/>
</dbReference>
<keyword evidence="3 9" id="KW-0285">Flavoprotein</keyword>
<comment type="similarity">
    <text evidence="10">Belongs to the dus family.</text>
</comment>
<comment type="catalytic activity">
    <reaction evidence="9">
        <text>5,6-dihydrouridine(20) in tRNA + NAD(+) = uridine(20) in tRNA + NADH + H(+)</text>
        <dbReference type="Rhea" id="RHEA:53340"/>
        <dbReference type="Rhea" id="RHEA-COMP:13533"/>
        <dbReference type="Rhea" id="RHEA-COMP:13534"/>
        <dbReference type="ChEBI" id="CHEBI:15378"/>
        <dbReference type="ChEBI" id="CHEBI:57540"/>
        <dbReference type="ChEBI" id="CHEBI:57945"/>
        <dbReference type="ChEBI" id="CHEBI:65315"/>
        <dbReference type="ChEBI" id="CHEBI:74443"/>
        <dbReference type="EC" id="1.3.1.91"/>
    </reaction>
</comment>
<evidence type="ECO:0000259" key="13">
    <source>
        <dbReference type="Pfam" id="PF01207"/>
    </source>
</evidence>
<keyword evidence="6 9" id="KW-0521">NADP</keyword>
<comment type="catalytic activity">
    <reaction evidence="9">
        <text>5,6-dihydrouridine(20) in tRNA + NADP(+) = uridine(20) in tRNA + NADPH + H(+)</text>
        <dbReference type="Rhea" id="RHEA:53336"/>
        <dbReference type="Rhea" id="RHEA-COMP:13533"/>
        <dbReference type="Rhea" id="RHEA-COMP:13534"/>
        <dbReference type="ChEBI" id="CHEBI:15378"/>
        <dbReference type="ChEBI" id="CHEBI:57783"/>
        <dbReference type="ChEBI" id="CHEBI:58349"/>
        <dbReference type="ChEBI" id="CHEBI:65315"/>
        <dbReference type="ChEBI" id="CHEBI:74443"/>
        <dbReference type="EC" id="1.3.1.91"/>
    </reaction>
</comment>
<proteinExistence type="inferred from homology"/>
<keyword evidence="2 9" id="KW-0820">tRNA-binding</keyword>
<dbReference type="GO" id="GO:0050660">
    <property type="term" value="F:flavin adenine dinucleotide binding"/>
    <property type="evidence" value="ECO:0007669"/>
    <property type="project" value="InterPro"/>
</dbReference>
<comment type="catalytic activity">
    <reaction evidence="9">
        <text>5,6-dihydrouridine(20a) in tRNA + NAD(+) = uridine(20a) in tRNA + NADH + H(+)</text>
        <dbReference type="Rhea" id="RHEA:53348"/>
        <dbReference type="Rhea" id="RHEA-COMP:13535"/>
        <dbReference type="Rhea" id="RHEA-COMP:13536"/>
        <dbReference type="ChEBI" id="CHEBI:15378"/>
        <dbReference type="ChEBI" id="CHEBI:57540"/>
        <dbReference type="ChEBI" id="CHEBI:57945"/>
        <dbReference type="ChEBI" id="CHEBI:65315"/>
        <dbReference type="ChEBI" id="CHEBI:74443"/>
    </reaction>
</comment>
<reference evidence="14 15" key="1">
    <citation type="submission" date="2015-11" db="EMBL/GenBank/DDBJ databases">
        <title>Whole-Genome Sequence of Candidatus Oderbacter manganicum from the National Park Lower Oder Valley, Germany.</title>
        <authorList>
            <person name="Braun B."/>
            <person name="Liere K."/>
            <person name="Szewzyk U."/>
        </authorList>
    </citation>
    <scope>NUCLEOTIDE SEQUENCE [LARGE SCALE GENOMIC DNA]</scope>
    <source>
        <strain evidence="14 15">OTSz_A_272</strain>
    </source>
</reference>
<dbReference type="PROSITE" id="PS01136">
    <property type="entry name" value="UPF0034"/>
    <property type="match status" value="1"/>
</dbReference>
<gene>
    <name evidence="9" type="primary">dusA</name>
    <name evidence="14" type="ORF">ATE48_17210</name>
</gene>
<evidence type="ECO:0000313" key="14">
    <source>
        <dbReference type="EMBL" id="ANP48135.1"/>
    </source>
</evidence>
<keyword evidence="8 9" id="KW-0560">Oxidoreductase</keyword>
<feature type="binding site" evidence="9 12">
    <location>
        <position position="53"/>
    </location>
    <ligand>
        <name>FMN</name>
        <dbReference type="ChEBI" id="CHEBI:58210"/>
    </ligand>
</feature>
<dbReference type="STRING" id="1759059.ATE48_17210"/>
<evidence type="ECO:0000313" key="15">
    <source>
        <dbReference type="Proteomes" id="UP000092498"/>
    </source>
</evidence>
<comment type="function">
    <text evidence="9">Catalyzes the synthesis of 5,6-dihydrouridine (D), a modified base found in the D-loop of most tRNAs, via the reduction of the C5-C6 double bond in target uridines. Specifically modifies U20 and U20a in tRNAs.</text>
</comment>
<keyword evidence="4 9" id="KW-0288">FMN</keyword>
<dbReference type="SUPFAM" id="SSF51395">
    <property type="entry name" value="FMN-linked oxidoreductases"/>
    <property type="match status" value="1"/>
</dbReference>
<feature type="domain" description="DUS-like FMN-binding" evidence="13">
    <location>
        <begin position="1"/>
        <end position="292"/>
    </location>
</feature>
<dbReference type="GO" id="GO:0010181">
    <property type="term" value="F:FMN binding"/>
    <property type="evidence" value="ECO:0007669"/>
    <property type="project" value="UniProtKB-UniRule"/>
</dbReference>
<dbReference type="InterPro" id="IPR001269">
    <property type="entry name" value="DUS_fam"/>
</dbReference>
<dbReference type="HAMAP" id="MF_02041">
    <property type="entry name" value="DusA_subfam"/>
    <property type="match status" value="1"/>
</dbReference>
<feature type="binding site" evidence="9 12">
    <location>
        <begin position="195"/>
        <end position="197"/>
    </location>
    <ligand>
        <name>FMN</name>
        <dbReference type="ChEBI" id="CHEBI:58210"/>
    </ligand>
</feature>
<evidence type="ECO:0000256" key="9">
    <source>
        <dbReference type="HAMAP-Rule" id="MF_02041"/>
    </source>
</evidence>
<feature type="site" description="Interacts with tRNA; defines subfamily-specific binding signature" evidence="9">
    <location>
        <position position="286"/>
    </location>
</feature>
<evidence type="ECO:0000256" key="4">
    <source>
        <dbReference type="ARBA" id="ARBA00022643"/>
    </source>
</evidence>
<evidence type="ECO:0000256" key="1">
    <source>
        <dbReference type="ARBA" id="ARBA00001917"/>
    </source>
</evidence>
<organism evidence="14 15">
    <name type="scientific">Candidatus Viadribacter manganicus</name>
    <dbReference type="NCBI Taxonomy" id="1759059"/>
    <lineage>
        <taxon>Bacteria</taxon>
        <taxon>Pseudomonadati</taxon>
        <taxon>Pseudomonadota</taxon>
        <taxon>Alphaproteobacteria</taxon>
        <taxon>Hyphomonadales</taxon>
        <taxon>Hyphomonadaceae</taxon>
        <taxon>Candidatus Viadribacter</taxon>
    </lineage>
</organism>
<feature type="active site" description="Proton donor" evidence="9 11">
    <location>
        <position position="83"/>
    </location>
</feature>
<evidence type="ECO:0000256" key="3">
    <source>
        <dbReference type="ARBA" id="ARBA00022630"/>
    </source>
</evidence>
<name>A0A1B1ANM4_9PROT</name>
<dbReference type="CDD" id="cd02801">
    <property type="entry name" value="DUS_like_FMN"/>
    <property type="match status" value="1"/>
</dbReference>
<feature type="site" description="Interacts with tRNA; defines subfamily-specific binding signature" evidence="9">
    <location>
        <position position="283"/>
    </location>
</feature>
<evidence type="ECO:0000256" key="12">
    <source>
        <dbReference type="PIRSR" id="PIRSR006621-2"/>
    </source>
</evidence>
<evidence type="ECO:0000256" key="8">
    <source>
        <dbReference type="ARBA" id="ARBA00023002"/>
    </source>
</evidence>
<feature type="site" description="Interacts with tRNA; defines subfamily-specific binding signature" evidence="9">
    <location>
        <position position="167"/>
    </location>
</feature>
<keyword evidence="7 9" id="KW-0694">RNA-binding</keyword>
<dbReference type="Proteomes" id="UP000092498">
    <property type="component" value="Chromosome"/>
</dbReference>
<evidence type="ECO:0000256" key="6">
    <source>
        <dbReference type="ARBA" id="ARBA00022857"/>
    </source>
</evidence>
<feature type="site" description="Interacts with tRNA" evidence="9">
    <location>
        <position position="80"/>
    </location>
</feature>
<comment type="caution">
    <text evidence="9">Lacks conserved residue(s) required for the propagation of feature annotation.</text>
</comment>
<dbReference type="AlphaFoldDB" id="A0A1B1ANM4"/>
<evidence type="ECO:0000256" key="10">
    <source>
        <dbReference type="PIRNR" id="PIRNR006621"/>
    </source>
</evidence>
<comment type="similarity">
    <text evidence="9">Belongs to the Dus family. DusA subfamily.</text>
</comment>
<dbReference type="InterPro" id="IPR004653">
    <property type="entry name" value="DusA"/>
</dbReference>
<evidence type="ECO:0000256" key="11">
    <source>
        <dbReference type="PIRSR" id="PIRSR006621-1"/>
    </source>
</evidence>
<dbReference type="InterPro" id="IPR035587">
    <property type="entry name" value="DUS-like_FMN-bd"/>
</dbReference>
<dbReference type="FunCoup" id="A0A1B1ANM4">
    <property type="interactions" value="263"/>
</dbReference>
<keyword evidence="5 9" id="KW-0819">tRNA processing</keyword>
<dbReference type="EC" id="1.3.1.91" evidence="9"/>
<dbReference type="PANTHER" id="PTHR42907">
    <property type="entry name" value="FMN-LINKED OXIDOREDUCTASES SUPERFAMILY PROTEIN"/>
    <property type="match status" value="1"/>
</dbReference>
<dbReference type="KEGG" id="cbot:ATE48_17210"/>
<dbReference type="InParanoid" id="A0A1B1ANM4"/>
<dbReference type="PIRSF" id="PIRSF006621">
    <property type="entry name" value="Dus"/>
    <property type="match status" value="1"/>
</dbReference>
<dbReference type="EMBL" id="CP013244">
    <property type="protein sequence ID" value="ANP48135.1"/>
    <property type="molecule type" value="Genomic_DNA"/>
</dbReference>
<dbReference type="Gene3D" id="3.20.20.70">
    <property type="entry name" value="Aldolase class I"/>
    <property type="match status" value="1"/>
</dbReference>
<sequence length="318" mass="34868">MMDWTDRHCRAFHRTLTREALLYSEMLTADAIIHGDRERLLGFSDMEHPVALQLGGSDPAKMAQAARIGADWGYDEINLNIGCPSDRVQSGRFGACLMLEPELVARVWAATQASAPQVQVTIKCRIGVDEQTPRDALFALVDACAREGCISFTVHARKAWLSGLSPKENRDVPPLDYELVRTLKRERPNLEIILNGGLRDLDHALAEGEGLDGVMLGRAAYQTPAVLLDVDARVFGSEAPVMTRQAAVEAYFPYIERNLAVGVSLQAMTRHMLGLFASQPGGRLWRRVLSERGVRAGAGLEVLGDALAEVSHLRTQAA</sequence>
<dbReference type="InterPro" id="IPR018517">
    <property type="entry name" value="tRNA_hU_synthase_CS"/>
</dbReference>
<dbReference type="NCBIfam" id="NF008774">
    <property type="entry name" value="PRK11815.1"/>
    <property type="match status" value="1"/>
</dbReference>
<evidence type="ECO:0000256" key="2">
    <source>
        <dbReference type="ARBA" id="ARBA00022555"/>
    </source>
</evidence>
<dbReference type="InterPro" id="IPR013785">
    <property type="entry name" value="Aldolase_TIM"/>
</dbReference>
<dbReference type="PANTHER" id="PTHR42907:SF1">
    <property type="entry name" value="FMN-LINKED OXIDOREDUCTASES SUPERFAMILY PROTEIN"/>
    <property type="match status" value="1"/>
</dbReference>
<feature type="binding site" evidence="9 12">
    <location>
        <begin position="217"/>
        <end position="218"/>
    </location>
    <ligand>
        <name>FMN</name>
        <dbReference type="ChEBI" id="CHEBI:58210"/>
    </ligand>
</feature>
<keyword evidence="12" id="KW-0547">Nucleotide-binding</keyword>
<comment type="cofactor">
    <cofactor evidence="1 9 10 12">
        <name>FMN</name>
        <dbReference type="ChEBI" id="CHEBI:58210"/>
    </cofactor>
</comment>
<protein>
    <recommendedName>
        <fullName evidence="9">tRNA-dihydrouridine(20/20a) synthase</fullName>
        <ecNumber evidence="9">1.3.1.91</ecNumber>
    </recommendedName>
    <alternativeName>
        <fullName evidence="9">U20-specific dihydrouridine synthase</fullName>
        <shortName evidence="9">U20-specific Dus</shortName>
    </alternativeName>
    <alternativeName>
        <fullName evidence="9">tRNA-dihydrouridine synthase A</fullName>
    </alternativeName>
</protein>
<comment type="catalytic activity">
    <reaction evidence="9">
        <text>5,6-dihydrouridine(20a) in tRNA + NADP(+) = uridine(20a) in tRNA + NADPH + H(+)</text>
        <dbReference type="Rhea" id="RHEA:53344"/>
        <dbReference type="Rhea" id="RHEA-COMP:13535"/>
        <dbReference type="Rhea" id="RHEA-COMP:13536"/>
        <dbReference type="ChEBI" id="CHEBI:15378"/>
        <dbReference type="ChEBI" id="CHEBI:57783"/>
        <dbReference type="ChEBI" id="CHEBI:58349"/>
        <dbReference type="ChEBI" id="CHEBI:65315"/>
        <dbReference type="ChEBI" id="CHEBI:74443"/>
    </reaction>
</comment>
<evidence type="ECO:0000256" key="5">
    <source>
        <dbReference type="ARBA" id="ARBA00022694"/>
    </source>
</evidence>
<dbReference type="GO" id="GO:0102264">
    <property type="term" value="F:tRNA-dihydrouridine20 synthase activity"/>
    <property type="evidence" value="ECO:0007669"/>
    <property type="project" value="UniProtKB-EC"/>
</dbReference>
<keyword evidence="15" id="KW-1185">Reference proteome</keyword>
<dbReference type="GO" id="GO:0102266">
    <property type="term" value="F:tRNA-dihydrouridine20a synthase activity"/>
    <property type="evidence" value="ECO:0007669"/>
    <property type="project" value="RHEA"/>
</dbReference>
<feature type="site" description="Interacts with tRNA" evidence="9">
    <location>
        <position position="170"/>
    </location>
</feature>